<evidence type="ECO:0000313" key="4">
    <source>
        <dbReference type="Proteomes" id="UP000605253"/>
    </source>
</evidence>
<feature type="chain" id="PRO_5037226556" evidence="2">
    <location>
        <begin position="28"/>
        <end position="252"/>
    </location>
</feature>
<feature type="compositionally biased region" description="Basic residues" evidence="1">
    <location>
        <begin position="132"/>
        <end position="142"/>
    </location>
</feature>
<feature type="region of interest" description="Disordered" evidence="1">
    <location>
        <begin position="118"/>
        <end position="156"/>
    </location>
</feature>
<dbReference type="EMBL" id="BMEO01000003">
    <property type="protein sequence ID" value="GGF89668.1"/>
    <property type="molecule type" value="Genomic_DNA"/>
</dbReference>
<dbReference type="AlphaFoldDB" id="A0A917CLI6"/>
<organism evidence="3 4">
    <name type="scientific">Marinicella pacifica</name>
    <dbReference type="NCBI Taxonomy" id="1171543"/>
    <lineage>
        <taxon>Bacteria</taxon>
        <taxon>Pseudomonadati</taxon>
        <taxon>Pseudomonadota</taxon>
        <taxon>Gammaproteobacteria</taxon>
        <taxon>Lysobacterales</taxon>
        <taxon>Marinicellaceae</taxon>
        <taxon>Marinicella</taxon>
    </lineage>
</organism>
<comment type="caution">
    <text evidence="3">The sequence shown here is derived from an EMBL/GenBank/DDBJ whole genome shotgun (WGS) entry which is preliminary data.</text>
</comment>
<name>A0A917CLI6_9GAMM</name>
<proteinExistence type="predicted"/>
<dbReference type="RefSeq" id="WP_188364456.1">
    <property type="nucleotide sequence ID" value="NZ_BAABJF010000017.1"/>
</dbReference>
<feature type="signal peptide" evidence="2">
    <location>
        <begin position="1"/>
        <end position="27"/>
    </location>
</feature>
<dbReference type="Proteomes" id="UP000605253">
    <property type="component" value="Unassembled WGS sequence"/>
</dbReference>
<reference evidence="3" key="1">
    <citation type="journal article" date="2014" name="Int. J. Syst. Evol. Microbiol.">
        <title>Complete genome sequence of Corynebacterium casei LMG S-19264T (=DSM 44701T), isolated from a smear-ripened cheese.</title>
        <authorList>
            <consortium name="US DOE Joint Genome Institute (JGI-PGF)"/>
            <person name="Walter F."/>
            <person name="Albersmeier A."/>
            <person name="Kalinowski J."/>
            <person name="Ruckert C."/>
        </authorList>
    </citation>
    <scope>NUCLEOTIDE SEQUENCE</scope>
    <source>
        <strain evidence="3">CGMCC 1.12181</strain>
    </source>
</reference>
<evidence type="ECO:0000256" key="2">
    <source>
        <dbReference type="SAM" id="SignalP"/>
    </source>
</evidence>
<reference evidence="3" key="2">
    <citation type="submission" date="2020-09" db="EMBL/GenBank/DDBJ databases">
        <authorList>
            <person name="Sun Q."/>
            <person name="Zhou Y."/>
        </authorList>
    </citation>
    <scope>NUCLEOTIDE SEQUENCE</scope>
    <source>
        <strain evidence="3">CGMCC 1.12181</strain>
    </source>
</reference>
<evidence type="ECO:0000256" key="1">
    <source>
        <dbReference type="SAM" id="MobiDB-lite"/>
    </source>
</evidence>
<gene>
    <name evidence="3" type="ORF">GCM10011365_08550</name>
</gene>
<evidence type="ECO:0000313" key="3">
    <source>
        <dbReference type="EMBL" id="GGF89668.1"/>
    </source>
</evidence>
<keyword evidence="4" id="KW-1185">Reference proteome</keyword>
<protein>
    <submittedName>
        <fullName evidence="3">Uncharacterized protein</fullName>
    </submittedName>
</protein>
<sequence length="252" mass="28880">MPLVYFNRTLLGLMLMSCLLLTANCSADSNQKQPLSQVLKESLNNDGPEATRQLFDDIYPEKKDDYVIDNEALGQLTRDYTQTGDMEALQVLSHVMTMITQDMMAEHMAGQEEIMKKMMAEQQKKQSEKSKNKPQTKPQKHTPRTDLDRFTGLYGDPDKADPYRQLWVAQSCDGRLVIGATWGDVAPWWMTSQSDKQFSYKDSFIQLSFEFNETAQKQSTSLKHDLRGMVSPLKRVGPLTDDYPTCFETPRR</sequence>
<keyword evidence="2" id="KW-0732">Signal</keyword>
<feature type="compositionally biased region" description="Basic and acidic residues" evidence="1">
    <location>
        <begin position="118"/>
        <end position="131"/>
    </location>
</feature>
<accession>A0A917CLI6</accession>